<name>L0HGK6_METFS</name>
<dbReference type="PANTHER" id="PTHR13061">
    <property type="entry name" value="DYNACTIN SUBUNIT P25"/>
    <property type="match status" value="1"/>
</dbReference>
<dbReference type="CDD" id="cd04645">
    <property type="entry name" value="LbH_gamma_CA_like"/>
    <property type="match status" value="1"/>
</dbReference>
<dbReference type="EMBL" id="CP003167">
    <property type="protein sequence ID" value="AGB02184.1"/>
    <property type="molecule type" value="Genomic_DNA"/>
</dbReference>
<dbReference type="InterPro" id="IPR050484">
    <property type="entry name" value="Transf_Hexapept/Carb_Anhydrase"/>
</dbReference>
<proteinExistence type="predicted"/>
<reference evidence="1 2" key="2">
    <citation type="journal article" date="2014" name="Genome Announc.">
        <title>Complete Genome Sequence of Methanoregula formicica SMSPT, a Mesophilic Hydrogenotrophic Methanogen Isolated from a Methanogenic Upflow Anaerobic Sludge Blanket Reactor.</title>
        <authorList>
            <person name="Yamamoto K."/>
            <person name="Tamaki H."/>
            <person name="Cadillo-Quiroz H."/>
            <person name="Imachi H."/>
            <person name="Kyrpides N."/>
            <person name="Woyke T."/>
            <person name="Goodwin L."/>
            <person name="Zinder S.H."/>
            <person name="Kamagata Y."/>
            <person name="Liu W.T."/>
        </authorList>
    </citation>
    <scope>NUCLEOTIDE SEQUENCE [LARGE SCALE GENOMIC DNA]</scope>
    <source>
        <strain evidence="2">DSM 22288 / NBRC 105244 / SMSP</strain>
    </source>
</reference>
<dbReference type="AlphaFoldDB" id="L0HGK6"/>
<dbReference type="Proteomes" id="UP000010824">
    <property type="component" value="Chromosome"/>
</dbReference>
<dbReference type="InParanoid" id="L0HGK6"/>
<dbReference type="eggNOG" id="arCOG01849">
    <property type="taxonomic scope" value="Archaea"/>
</dbReference>
<evidence type="ECO:0000313" key="2">
    <source>
        <dbReference type="Proteomes" id="UP000010824"/>
    </source>
</evidence>
<reference evidence="2" key="1">
    <citation type="submission" date="2011-12" db="EMBL/GenBank/DDBJ databases">
        <title>Complete sequence of Methanoregula formicicum SMSP.</title>
        <authorList>
            <person name="Lucas S."/>
            <person name="Han J."/>
            <person name="Lapidus A."/>
            <person name="Cheng J.-F."/>
            <person name="Goodwin L."/>
            <person name="Pitluck S."/>
            <person name="Peters L."/>
            <person name="Ovchinnikova G."/>
            <person name="Teshima H."/>
            <person name="Detter J.C."/>
            <person name="Han C."/>
            <person name="Tapia R."/>
            <person name="Land M."/>
            <person name="Hauser L."/>
            <person name="Kyrpides N."/>
            <person name="Ivanova N."/>
            <person name="Pagani I."/>
            <person name="Imachi H."/>
            <person name="Tamaki H."/>
            <person name="Sekiguchi Y."/>
            <person name="Kamagata Y."/>
            <person name="Cadillo-Quiroz H."/>
            <person name="Zinder S."/>
            <person name="Liu W.-T."/>
            <person name="Woyke T."/>
        </authorList>
    </citation>
    <scope>NUCLEOTIDE SEQUENCE [LARGE SCALE GENOMIC DNA]</scope>
    <source>
        <strain evidence="2">DSM 22288 / NBRC 105244 / SMSP</strain>
    </source>
</reference>
<dbReference type="SUPFAM" id="SSF51161">
    <property type="entry name" value="Trimeric LpxA-like enzymes"/>
    <property type="match status" value="1"/>
</dbReference>
<dbReference type="HOGENOM" id="CLU_064827_4_1_2"/>
<accession>L0HGK6</accession>
<sequence precursor="true">MAMDAKISGVALFQAGNATVTGDVTLGKDVGIWFGAVIRADKDRIVIGDRSNIQDNCVVHTSKGFPVRIGTDVSVGHGAILHGCTIGNRVLVGMGAIVLNGAMIGEGSVIGAGAVVKEGMEVPERSVVVGVPGKVVKQASDEQQQHILKNAASYAELAGEYARHG</sequence>
<evidence type="ECO:0000313" key="1">
    <source>
        <dbReference type="EMBL" id="AGB02184.1"/>
    </source>
</evidence>
<protein>
    <submittedName>
        <fullName evidence="1">Isoleucine patch superfamily enzyme, carbonic anhydrase/acetyltransferase</fullName>
    </submittedName>
</protein>
<dbReference type="Gene3D" id="2.160.10.10">
    <property type="entry name" value="Hexapeptide repeat proteins"/>
    <property type="match status" value="1"/>
</dbReference>
<dbReference type="RefSeq" id="WP_015285148.1">
    <property type="nucleotide sequence ID" value="NC_019943.1"/>
</dbReference>
<keyword evidence="2" id="KW-1185">Reference proteome</keyword>
<dbReference type="GO" id="GO:0016740">
    <property type="term" value="F:transferase activity"/>
    <property type="evidence" value="ECO:0007669"/>
    <property type="project" value="UniProtKB-KW"/>
</dbReference>
<dbReference type="KEGG" id="mfo:Metfor_1138"/>
<dbReference type="FunCoup" id="L0HGK6">
    <property type="interactions" value="114"/>
</dbReference>
<dbReference type="Pfam" id="PF00132">
    <property type="entry name" value="Hexapep"/>
    <property type="match status" value="1"/>
</dbReference>
<keyword evidence="1" id="KW-0808">Transferase</keyword>
<dbReference type="STRING" id="593750.Metfor_1138"/>
<gene>
    <name evidence="1" type="ordered locus">Metfor_1138</name>
</gene>
<dbReference type="GeneID" id="14310451"/>
<dbReference type="InterPro" id="IPR001451">
    <property type="entry name" value="Hexapep"/>
</dbReference>
<dbReference type="InterPro" id="IPR047324">
    <property type="entry name" value="LbH_gamma_CA-like"/>
</dbReference>
<organism evidence="1 2">
    <name type="scientific">Methanoregula formicica (strain DSM 22288 / NBRC 105244 / SMSP)</name>
    <dbReference type="NCBI Taxonomy" id="593750"/>
    <lineage>
        <taxon>Archaea</taxon>
        <taxon>Methanobacteriati</taxon>
        <taxon>Methanobacteriota</taxon>
        <taxon>Stenosarchaea group</taxon>
        <taxon>Methanomicrobia</taxon>
        <taxon>Methanomicrobiales</taxon>
        <taxon>Methanoregulaceae</taxon>
        <taxon>Methanoregula</taxon>
    </lineage>
</organism>
<dbReference type="PANTHER" id="PTHR13061:SF29">
    <property type="entry name" value="GAMMA CARBONIC ANHYDRASE-LIKE 1, MITOCHONDRIAL-RELATED"/>
    <property type="match status" value="1"/>
</dbReference>
<dbReference type="InterPro" id="IPR011004">
    <property type="entry name" value="Trimer_LpxA-like_sf"/>
</dbReference>